<protein>
    <submittedName>
        <fullName evidence="2">Uncharacterized protein</fullName>
    </submittedName>
</protein>
<dbReference type="EMBL" id="MHKU01000034">
    <property type="protein sequence ID" value="OGY96374.1"/>
    <property type="molecule type" value="Genomic_DNA"/>
</dbReference>
<keyword evidence="1" id="KW-0812">Transmembrane</keyword>
<comment type="caution">
    <text evidence="2">The sequence shown here is derived from an EMBL/GenBank/DDBJ whole genome shotgun (WGS) entry which is preliminary data.</text>
</comment>
<proteinExistence type="predicted"/>
<gene>
    <name evidence="2" type="ORF">A2122_01370</name>
</gene>
<feature type="transmembrane region" description="Helical" evidence="1">
    <location>
        <begin position="12"/>
        <end position="31"/>
    </location>
</feature>
<evidence type="ECO:0000313" key="2">
    <source>
        <dbReference type="EMBL" id="OGY96374.1"/>
    </source>
</evidence>
<dbReference type="Proteomes" id="UP000176648">
    <property type="component" value="Unassembled WGS sequence"/>
</dbReference>
<evidence type="ECO:0000256" key="1">
    <source>
        <dbReference type="SAM" id="Phobius"/>
    </source>
</evidence>
<reference evidence="2 3" key="1">
    <citation type="journal article" date="2016" name="Nat. Commun.">
        <title>Thousands of microbial genomes shed light on interconnected biogeochemical processes in an aquifer system.</title>
        <authorList>
            <person name="Anantharaman K."/>
            <person name="Brown C.T."/>
            <person name="Hug L.A."/>
            <person name="Sharon I."/>
            <person name="Castelle C.J."/>
            <person name="Probst A.J."/>
            <person name="Thomas B.C."/>
            <person name="Singh A."/>
            <person name="Wilkins M.J."/>
            <person name="Karaoz U."/>
            <person name="Brodie E.L."/>
            <person name="Williams K.H."/>
            <person name="Hubbard S.S."/>
            <person name="Banfield J.F."/>
        </authorList>
    </citation>
    <scope>NUCLEOTIDE SEQUENCE [LARGE SCALE GENOMIC DNA]</scope>
</reference>
<accession>A0A1G2C4P0</accession>
<organism evidence="2 3">
    <name type="scientific">Candidatus Liptonbacteria bacterium GWB1_49_6</name>
    <dbReference type="NCBI Taxonomy" id="1798644"/>
    <lineage>
        <taxon>Bacteria</taxon>
        <taxon>Candidatus Liptoniibacteriota</taxon>
    </lineage>
</organism>
<dbReference type="AlphaFoldDB" id="A0A1G2C4P0"/>
<keyword evidence="1" id="KW-0472">Membrane</keyword>
<sequence length="155" mass="17447">MNMAKDSNLARGLGVVVTSLVIGLVFGSWVVSHKEIPTHSTIPFALDPNTEVTKKELLQFLPRTEYEFARIAYGKGQFNYEENDGHNGKVFVSGDVDVVHLAWEAHLDGDGNIWFFLDRKVPQSILGNVHHKFSERNESWIAINDGPHHYSTEIS</sequence>
<name>A0A1G2C4P0_9BACT</name>
<evidence type="ECO:0000313" key="3">
    <source>
        <dbReference type="Proteomes" id="UP000176648"/>
    </source>
</evidence>
<keyword evidence="1" id="KW-1133">Transmembrane helix</keyword>